<dbReference type="Proteomes" id="UP001334804">
    <property type="component" value="Chromosome"/>
</dbReference>
<keyword evidence="5" id="KW-1185">Reference proteome</keyword>
<dbReference type="RefSeq" id="WP_091630386.1">
    <property type="nucleotide sequence ID" value="NZ_CP109071.1"/>
</dbReference>
<accession>A0A1C6VXR3</accession>
<evidence type="ECO:0000313" key="4">
    <source>
        <dbReference type="Proteomes" id="UP000199343"/>
    </source>
</evidence>
<dbReference type="EMBL" id="CP109071">
    <property type="protein sequence ID" value="WSA31394.1"/>
    <property type="molecule type" value="Genomic_DNA"/>
</dbReference>
<protein>
    <submittedName>
        <fullName evidence="2">Uncharacterized protein</fullName>
    </submittedName>
</protein>
<sequence length="78" mass="7792">MSENQLSPRRADETDSAAPVGDPVGAMWVQPVVTFGIRAAALASLVVPVGMVVGGLVGGGGAGAEAAPMTTCCPERPW</sequence>
<dbReference type="OrthoDB" id="9946196at2"/>
<reference evidence="2 4" key="1">
    <citation type="submission" date="2016-06" db="EMBL/GenBank/DDBJ databases">
        <authorList>
            <person name="Kjaerup R.B."/>
            <person name="Dalgaard T.S."/>
            <person name="Juul-Madsen H.R."/>
        </authorList>
    </citation>
    <scope>NUCLEOTIDE SEQUENCE [LARGE SCALE GENOMIC DNA]</scope>
    <source>
        <strain evidence="2 4">DSM 43363</strain>
    </source>
</reference>
<dbReference type="EMBL" id="FMIC01000002">
    <property type="protein sequence ID" value="SCL70690.1"/>
    <property type="molecule type" value="Genomic_DNA"/>
</dbReference>
<dbReference type="AlphaFoldDB" id="A0A1C6VXR3"/>
<evidence type="ECO:0000313" key="5">
    <source>
        <dbReference type="Proteomes" id="UP001334804"/>
    </source>
</evidence>
<name>A0A1C6VXR3_9ACTN</name>
<feature type="region of interest" description="Disordered" evidence="1">
    <location>
        <begin position="1"/>
        <end position="23"/>
    </location>
</feature>
<evidence type="ECO:0000256" key="1">
    <source>
        <dbReference type="SAM" id="MobiDB-lite"/>
    </source>
</evidence>
<gene>
    <name evidence="2" type="ORF">GA0070608_4412</name>
    <name evidence="3" type="ORF">OIE14_25145</name>
</gene>
<dbReference type="STRING" id="47871.GA0070608_4412"/>
<reference evidence="3 5" key="2">
    <citation type="submission" date="2022-10" db="EMBL/GenBank/DDBJ databases">
        <title>The complete genomes of actinobacterial strains from the NBC collection.</title>
        <authorList>
            <person name="Joergensen T.S."/>
            <person name="Alvarez Arevalo M."/>
            <person name="Sterndorff E.B."/>
            <person name="Faurdal D."/>
            <person name="Vuksanovic O."/>
            <person name="Mourched A.-S."/>
            <person name="Charusanti P."/>
            <person name="Shaw S."/>
            <person name="Blin K."/>
            <person name="Weber T."/>
        </authorList>
    </citation>
    <scope>NUCLEOTIDE SEQUENCE [LARGE SCALE GENOMIC DNA]</scope>
    <source>
        <strain evidence="3 5">NBC 01809</strain>
    </source>
</reference>
<proteinExistence type="predicted"/>
<evidence type="ECO:0000313" key="2">
    <source>
        <dbReference type="EMBL" id="SCL70690.1"/>
    </source>
</evidence>
<evidence type="ECO:0000313" key="3">
    <source>
        <dbReference type="EMBL" id="WSA31394.1"/>
    </source>
</evidence>
<dbReference type="Proteomes" id="UP000199343">
    <property type="component" value="Unassembled WGS sequence"/>
</dbReference>
<organism evidence="2 4">
    <name type="scientific">Micromonospora peucetia</name>
    <dbReference type="NCBI Taxonomy" id="47871"/>
    <lineage>
        <taxon>Bacteria</taxon>
        <taxon>Bacillati</taxon>
        <taxon>Actinomycetota</taxon>
        <taxon>Actinomycetes</taxon>
        <taxon>Micromonosporales</taxon>
        <taxon>Micromonosporaceae</taxon>
        <taxon>Micromonospora</taxon>
    </lineage>
</organism>